<evidence type="ECO:0000259" key="2">
    <source>
        <dbReference type="Pfam" id="PF00892"/>
    </source>
</evidence>
<dbReference type="SUPFAM" id="SSF103481">
    <property type="entry name" value="Multidrug resistance efflux transporter EmrE"/>
    <property type="match status" value="2"/>
</dbReference>
<name>A0A2M7FZB9_9BACT</name>
<gene>
    <name evidence="3" type="ORF">COW36_22655</name>
</gene>
<keyword evidence="1" id="KW-0812">Transmembrane</keyword>
<feature type="transmembrane region" description="Helical" evidence="1">
    <location>
        <begin position="264"/>
        <end position="281"/>
    </location>
</feature>
<accession>A0A2M7FZB9</accession>
<protein>
    <submittedName>
        <fullName evidence="3">EamA/RhaT family transporter</fullName>
    </submittedName>
</protein>
<feature type="transmembrane region" description="Helical" evidence="1">
    <location>
        <begin position="113"/>
        <end position="133"/>
    </location>
</feature>
<organism evidence="3 4">
    <name type="scientific">bacterium (Candidatus Blackallbacteria) CG17_big_fil_post_rev_8_21_14_2_50_48_46</name>
    <dbReference type="NCBI Taxonomy" id="2014261"/>
    <lineage>
        <taxon>Bacteria</taxon>
        <taxon>Candidatus Blackallbacteria</taxon>
    </lineage>
</organism>
<dbReference type="GO" id="GO:0016020">
    <property type="term" value="C:membrane"/>
    <property type="evidence" value="ECO:0007669"/>
    <property type="project" value="InterPro"/>
</dbReference>
<evidence type="ECO:0000313" key="4">
    <source>
        <dbReference type="Proteomes" id="UP000231019"/>
    </source>
</evidence>
<feature type="transmembrane region" description="Helical" evidence="1">
    <location>
        <begin position="58"/>
        <end position="75"/>
    </location>
</feature>
<feature type="transmembrane region" description="Helical" evidence="1">
    <location>
        <begin position="239"/>
        <end position="258"/>
    </location>
</feature>
<dbReference type="InterPro" id="IPR000620">
    <property type="entry name" value="EamA_dom"/>
</dbReference>
<comment type="caution">
    <text evidence="3">The sequence shown here is derived from an EMBL/GenBank/DDBJ whole genome shotgun (WGS) entry which is preliminary data.</text>
</comment>
<dbReference type="PANTHER" id="PTHR22911">
    <property type="entry name" value="ACYL-MALONYL CONDENSING ENZYME-RELATED"/>
    <property type="match status" value="1"/>
</dbReference>
<feature type="domain" description="EamA" evidence="2">
    <location>
        <begin position="142"/>
        <end position="278"/>
    </location>
</feature>
<dbReference type="InterPro" id="IPR037185">
    <property type="entry name" value="EmrE-like"/>
</dbReference>
<dbReference type="Proteomes" id="UP000231019">
    <property type="component" value="Unassembled WGS sequence"/>
</dbReference>
<evidence type="ECO:0000313" key="3">
    <source>
        <dbReference type="EMBL" id="PIW14180.1"/>
    </source>
</evidence>
<dbReference type="Pfam" id="PF00892">
    <property type="entry name" value="EamA"/>
    <property type="match status" value="2"/>
</dbReference>
<proteinExistence type="predicted"/>
<feature type="domain" description="EamA" evidence="2">
    <location>
        <begin position="3"/>
        <end position="129"/>
    </location>
</feature>
<feature type="transmembrane region" description="Helical" evidence="1">
    <location>
        <begin position="30"/>
        <end position="46"/>
    </location>
</feature>
<dbReference type="AlphaFoldDB" id="A0A2M7FZB9"/>
<feature type="transmembrane region" description="Helical" evidence="1">
    <location>
        <begin position="81"/>
        <end position="106"/>
    </location>
</feature>
<sequence length="285" mass="31244">MHFLLAGAFIISFAPVLVRLVDLPSAVIGFYRMLFGLFVLILIGFFRRQNCKVDSKTFKLALGAGLFFALDILFWQRSIHLIGPGLATLLANCQIFFVTLIGWAVLKEKPHPRLWIAIPTAILGLWLVVGPSWNSLSDGPAGILLGGLAAISYSLYLLVLRAAEKNHRKTNPEGPSPVMLWNTFSSLLILFMTVQMEKSSIALASGNLWLILIAYGIFIQGLAWLFISKGLAQVPASRGSLILLLQPALALVWDVLFFHHPLSAREASGALLTLIAIYYGASLKT</sequence>
<keyword evidence="1" id="KW-1133">Transmembrane helix</keyword>
<feature type="transmembrane region" description="Helical" evidence="1">
    <location>
        <begin position="208"/>
        <end position="227"/>
    </location>
</feature>
<feature type="transmembrane region" description="Helical" evidence="1">
    <location>
        <begin position="139"/>
        <end position="159"/>
    </location>
</feature>
<reference evidence="3 4" key="1">
    <citation type="submission" date="2017-09" db="EMBL/GenBank/DDBJ databases">
        <title>Depth-based differentiation of microbial function through sediment-hosted aquifers and enrichment of novel symbionts in the deep terrestrial subsurface.</title>
        <authorList>
            <person name="Probst A.J."/>
            <person name="Ladd B."/>
            <person name="Jarett J.K."/>
            <person name="Geller-Mcgrath D.E."/>
            <person name="Sieber C.M."/>
            <person name="Emerson J.B."/>
            <person name="Anantharaman K."/>
            <person name="Thomas B.C."/>
            <person name="Malmstrom R."/>
            <person name="Stieglmeier M."/>
            <person name="Klingl A."/>
            <person name="Woyke T."/>
            <person name="Ryan C.M."/>
            <person name="Banfield J.F."/>
        </authorList>
    </citation>
    <scope>NUCLEOTIDE SEQUENCE [LARGE SCALE GENOMIC DNA]</scope>
    <source>
        <strain evidence="3">CG17_big_fil_post_rev_8_21_14_2_50_48_46</strain>
    </source>
</reference>
<keyword evidence="1" id="KW-0472">Membrane</keyword>
<evidence type="ECO:0000256" key="1">
    <source>
        <dbReference type="SAM" id="Phobius"/>
    </source>
</evidence>
<dbReference type="EMBL" id="PFFQ01000063">
    <property type="protein sequence ID" value="PIW14180.1"/>
    <property type="molecule type" value="Genomic_DNA"/>
</dbReference>
<feature type="transmembrane region" description="Helical" evidence="1">
    <location>
        <begin position="179"/>
        <end position="196"/>
    </location>
</feature>